<evidence type="ECO:0000256" key="1">
    <source>
        <dbReference type="SAM" id="Phobius"/>
    </source>
</evidence>
<dbReference type="eggNOG" id="ENOG502TGYT">
    <property type="taxonomic scope" value="Eukaryota"/>
</dbReference>
<name>A8WLC2_CAEBR</name>
<feature type="transmembrane region" description="Helical" evidence="1">
    <location>
        <begin position="55"/>
        <end position="79"/>
    </location>
</feature>
<evidence type="ECO:0000313" key="4">
    <source>
        <dbReference type="WormBase" id="CBG24727"/>
    </source>
</evidence>
<dbReference type="STRING" id="6238.A8WLC2"/>
<accession>A8WLC2</accession>
<dbReference type="Proteomes" id="UP000008549">
    <property type="component" value="Unassembled WGS sequence"/>
</dbReference>
<dbReference type="SUPFAM" id="SSF81321">
    <property type="entry name" value="Family A G protein-coupled receptor-like"/>
    <property type="match status" value="1"/>
</dbReference>
<organism evidence="2 3">
    <name type="scientific">Caenorhabditis briggsae</name>
    <dbReference type="NCBI Taxonomy" id="6238"/>
    <lineage>
        <taxon>Eukaryota</taxon>
        <taxon>Metazoa</taxon>
        <taxon>Ecdysozoa</taxon>
        <taxon>Nematoda</taxon>
        <taxon>Chromadorea</taxon>
        <taxon>Rhabditida</taxon>
        <taxon>Rhabditina</taxon>
        <taxon>Rhabditomorpha</taxon>
        <taxon>Rhabditoidea</taxon>
        <taxon>Rhabditidae</taxon>
        <taxon>Peloderinae</taxon>
        <taxon>Caenorhabditis</taxon>
    </lineage>
</organism>
<keyword evidence="1" id="KW-1133">Transmembrane helix</keyword>
<sequence>MSLPSPHLTSMDYIFADYDMSLTYFILNGLQLNREYYSCPDDVALRPQAVSRKLWGTYFFFSGFAILVLYLICFIAIATNDLMKTPAYKTMFILGIYDMSSTCVHSIATGVFGYFGITFCDCPRLHFVLGSVGLGSWMGCCITSMTLAVIRITDVCTTLKIRKVFDGHRIYIFIVMFWVYGLYAMFLSKPVTFSPAHMSWFFDPGVGNDPNLYINMAHTINNGIMAFATVIFYGYLAYLALTKPGTSGNFKLSKFQINILLQVFFFCIFHFIGSILYVYMQFVSAPDCLILLSQLCWQFGTGSVCMVYLTLNRSIRKAVAMMILPKILTKVDPGPTLIVMDSRVLEVSQVIN</sequence>
<dbReference type="PANTHER" id="PTHR23021">
    <property type="entry name" value="SERPENTINE RECEPTOR, CLASS T"/>
    <property type="match status" value="1"/>
</dbReference>
<protein>
    <submittedName>
        <fullName evidence="2">Protein CBG24727</fullName>
    </submittedName>
</protein>
<feature type="transmembrane region" description="Helical" evidence="1">
    <location>
        <begin position="127"/>
        <end position="150"/>
    </location>
</feature>
<dbReference type="InterPro" id="IPR019425">
    <property type="entry name" value="7TM_GPCR_serpentine_rcpt_Srt"/>
</dbReference>
<feature type="transmembrane region" description="Helical" evidence="1">
    <location>
        <begin position="91"/>
        <end position="115"/>
    </location>
</feature>
<proteinExistence type="predicted"/>
<reference evidence="2 3" key="2">
    <citation type="journal article" date="2011" name="PLoS Genet.">
        <title>Caenorhabditis briggsae recombinant inbred line genotypes reveal inter-strain incompatibility and the evolution of recombination.</title>
        <authorList>
            <person name="Ross J.A."/>
            <person name="Koboldt D.C."/>
            <person name="Staisch J.E."/>
            <person name="Chamberlin H.M."/>
            <person name="Gupta B.P."/>
            <person name="Miller R.D."/>
            <person name="Baird S.E."/>
            <person name="Haag E.S."/>
        </authorList>
    </citation>
    <scope>NUCLEOTIDE SEQUENCE [LARGE SCALE GENOMIC DNA]</scope>
    <source>
        <strain evidence="2 3">AF16</strain>
    </source>
</reference>
<gene>
    <name evidence="4" type="primary">srt-22.2</name>
    <name evidence="2 4" type="ORF">CBG24727</name>
    <name evidence="2" type="ORF">CBG_24727</name>
</gene>
<feature type="transmembrane region" description="Helical" evidence="1">
    <location>
        <begin position="259"/>
        <end position="279"/>
    </location>
</feature>
<feature type="transmembrane region" description="Helical" evidence="1">
    <location>
        <begin position="212"/>
        <end position="238"/>
    </location>
</feature>
<dbReference type="OMA" id="AYCDYPR"/>
<dbReference type="AlphaFoldDB" id="A8WLC2"/>
<evidence type="ECO:0000313" key="2">
    <source>
        <dbReference type="EMBL" id="CAP21267.2"/>
    </source>
</evidence>
<dbReference type="WormBase" id="CBG24727">
    <property type="protein sequence ID" value="CBP29551"/>
    <property type="gene ID" value="WBGene00042770"/>
    <property type="gene designation" value="Cbr-srt-22.2"/>
</dbReference>
<dbReference type="PANTHER" id="PTHR23021:SF38">
    <property type="entry name" value="SERPENTINE RECEPTOR, CLASS T"/>
    <property type="match status" value="1"/>
</dbReference>
<reference evidence="2 3" key="1">
    <citation type="journal article" date="2003" name="PLoS Biol.">
        <title>The genome sequence of Caenorhabditis briggsae: a platform for comparative genomics.</title>
        <authorList>
            <person name="Stein L.D."/>
            <person name="Bao Z."/>
            <person name="Blasiar D."/>
            <person name="Blumenthal T."/>
            <person name="Brent M.R."/>
            <person name="Chen N."/>
            <person name="Chinwalla A."/>
            <person name="Clarke L."/>
            <person name="Clee C."/>
            <person name="Coghlan A."/>
            <person name="Coulson A."/>
            <person name="D'Eustachio P."/>
            <person name="Fitch D.H."/>
            <person name="Fulton L.A."/>
            <person name="Fulton R.E."/>
            <person name="Griffiths-Jones S."/>
            <person name="Harris T.W."/>
            <person name="Hillier L.W."/>
            <person name="Kamath R."/>
            <person name="Kuwabara P.E."/>
            <person name="Mardis E.R."/>
            <person name="Marra M.A."/>
            <person name="Miner T.L."/>
            <person name="Minx P."/>
            <person name="Mullikin J.C."/>
            <person name="Plumb R.W."/>
            <person name="Rogers J."/>
            <person name="Schein J.E."/>
            <person name="Sohrmann M."/>
            <person name="Spieth J."/>
            <person name="Stajich J.E."/>
            <person name="Wei C."/>
            <person name="Willey D."/>
            <person name="Wilson R.K."/>
            <person name="Durbin R."/>
            <person name="Waterston R.H."/>
        </authorList>
    </citation>
    <scope>NUCLEOTIDE SEQUENCE [LARGE SCALE GENOMIC DNA]</scope>
    <source>
        <strain evidence="2 3">AF16</strain>
    </source>
</reference>
<dbReference type="Pfam" id="PF10321">
    <property type="entry name" value="7TM_GPCR_Srt"/>
    <property type="match status" value="1"/>
</dbReference>
<keyword evidence="1" id="KW-0472">Membrane</keyword>
<keyword evidence="1" id="KW-0812">Transmembrane</keyword>
<feature type="transmembrane region" description="Helical" evidence="1">
    <location>
        <begin position="291"/>
        <end position="311"/>
    </location>
</feature>
<dbReference type="EMBL" id="HE601105">
    <property type="protein sequence ID" value="CAP21267.2"/>
    <property type="molecule type" value="Genomic_DNA"/>
</dbReference>
<dbReference type="HOGENOM" id="CLU_053041_0_0_1"/>
<keyword evidence="3" id="KW-1185">Reference proteome</keyword>
<evidence type="ECO:0000313" key="3">
    <source>
        <dbReference type="Proteomes" id="UP000008549"/>
    </source>
</evidence>
<feature type="transmembrane region" description="Helical" evidence="1">
    <location>
        <begin position="170"/>
        <end position="192"/>
    </location>
</feature>